<accession>A0A6V8LLT3</accession>
<dbReference type="Pfam" id="PF13186">
    <property type="entry name" value="SPASM"/>
    <property type="match status" value="1"/>
</dbReference>
<dbReference type="GO" id="GO:0003824">
    <property type="term" value="F:catalytic activity"/>
    <property type="evidence" value="ECO:0007669"/>
    <property type="project" value="InterPro"/>
</dbReference>
<keyword evidence="3" id="KW-0479">Metal-binding</keyword>
<dbReference type="Pfam" id="PF04055">
    <property type="entry name" value="Radical_SAM"/>
    <property type="match status" value="1"/>
</dbReference>
<evidence type="ECO:0000256" key="5">
    <source>
        <dbReference type="ARBA" id="ARBA00023014"/>
    </source>
</evidence>
<dbReference type="InterPro" id="IPR050377">
    <property type="entry name" value="Radical_SAM_PqqE_MftC-like"/>
</dbReference>
<dbReference type="SFLD" id="SFLDS00029">
    <property type="entry name" value="Radical_SAM"/>
    <property type="match status" value="1"/>
</dbReference>
<feature type="domain" description="Radical SAM core" evidence="6">
    <location>
        <begin position="54"/>
        <end position="155"/>
    </location>
</feature>
<dbReference type="Gene3D" id="3.20.20.70">
    <property type="entry name" value="Aldolase class I"/>
    <property type="match status" value="1"/>
</dbReference>
<keyword evidence="9" id="KW-1185">Reference proteome</keyword>
<keyword evidence="5" id="KW-0411">Iron-sulfur</keyword>
<dbReference type="CDD" id="cd01335">
    <property type="entry name" value="Radical_SAM"/>
    <property type="match status" value="1"/>
</dbReference>
<evidence type="ECO:0000256" key="4">
    <source>
        <dbReference type="ARBA" id="ARBA00023004"/>
    </source>
</evidence>
<protein>
    <submittedName>
        <fullName evidence="8">Coenzyme PQQ synthesis protein E</fullName>
    </submittedName>
</protein>
<dbReference type="SFLD" id="SFLDG01067">
    <property type="entry name" value="SPASM/twitch_domain_containing"/>
    <property type="match status" value="1"/>
</dbReference>
<dbReference type="GO" id="GO:0046872">
    <property type="term" value="F:metal ion binding"/>
    <property type="evidence" value="ECO:0007669"/>
    <property type="project" value="UniProtKB-KW"/>
</dbReference>
<dbReference type="InterPro" id="IPR023885">
    <property type="entry name" value="4Fe4S-binding_SPASM_dom"/>
</dbReference>
<dbReference type="PANTHER" id="PTHR11228:SF7">
    <property type="entry name" value="PQQA PEPTIDE CYCLASE"/>
    <property type="match status" value="1"/>
</dbReference>
<keyword evidence="2" id="KW-0949">S-adenosyl-L-methionine</keyword>
<dbReference type="InterPro" id="IPR013785">
    <property type="entry name" value="Aldolase_TIM"/>
</dbReference>
<reference evidence="8 9" key="1">
    <citation type="submission" date="2020-04" db="EMBL/GenBank/DDBJ databases">
        <authorList>
            <consortium name="Desulfovibrio sp. FSS-1 genome sequencing consortium"/>
            <person name="Shimoshige H."/>
            <person name="Kobayashi H."/>
            <person name="Maekawa T."/>
        </authorList>
    </citation>
    <scope>NUCLEOTIDE SEQUENCE [LARGE SCALE GENOMIC DNA]</scope>
    <source>
        <strain evidence="8 9">SIID29052-01</strain>
    </source>
</reference>
<organism evidence="8 9">
    <name type="scientific">Fundidesulfovibrio magnetotacticus</name>
    <dbReference type="NCBI Taxonomy" id="2730080"/>
    <lineage>
        <taxon>Bacteria</taxon>
        <taxon>Pseudomonadati</taxon>
        <taxon>Thermodesulfobacteriota</taxon>
        <taxon>Desulfovibrionia</taxon>
        <taxon>Desulfovibrionales</taxon>
        <taxon>Desulfovibrionaceae</taxon>
        <taxon>Fundidesulfovibrio</taxon>
    </lineage>
</organism>
<comment type="cofactor">
    <cofactor evidence="1">
        <name>[4Fe-4S] cluster</name>
        <dbReference type="ChEBI" id="CHEBI:49883"/>
    </cofactor>
</comment>
<sequence>MNFVEALKLSSQILRRMPRPSQVVNAAKFAYNYCVCGCRQKVLRYNPVSVGVFVTFKCNIRCAKCFSRCVNSREFADMDFTVSDFDRLLKSDFSRDAVRVSFVGGEPLVHRDLFEMIWMAHRDSKLTMFPTNALLIGQRIDELAKSPVDAIQISVYNEHKGRQFEAMELLRSKNSKVSVCLSHWVTRETYLEAEDVIVSALDMKANSIVIQNFLPQQGGDPSPDDISSIITDGDSHIIEYFLELKRRYGKKISLSLPSPLVPVSRRHCPQPSIAVFIDRHGNLFPCCLATPANPRYGNIYKDVDVWNGGVFKALRSDFVSSFPVLKECEHCCLGSDYVRPFI</sequence>
<dbReference type="AlphaFoldDB" id="A0A6V8LLT3"/>
<dbReference type="Proteomes" id="UP000494245">
    <property type="component" value="Unassembled WGS sequence"/>
</dbReference>
<reference evidence="8 9" key="2">
    <citation type="submission" date="2020-05" db="EMBL/GenBank/DDBJ databases">
        <title>Draft genome sequence of Desulfovibrio sp. strainFSS-1.</title>
        <authorList>
            <person name="Shimoshige H."/>
            <person name="Kobayashi H."/>
            <person name="Maekawa T."/>
        </authorList>
    </citation>
    <scope>NUCLEOTIDE SEQUENCE [LARGE SCALE GENOMIC DNA]</scope>
    <source>
        <strain evidence="8 9">SIID29052-01</strain>
    </source>
</reference>
<dbReference type="CDD" id="cd21109">
    <property type="entry name" value="SPASM"/>
    <property type="match status" value="1"/>
</dbReference>
<evidence type="ECO:0000313" key="8">
    <source>
        <dbReference type="EMBL" id="GFK92664.1"/>
    </source>
</evidence>
<dbReference type="InterPro" id="IPR058240">
    <property type="entry name" value="rSAM_sf"/>
</dbReference>
<dbReference type="InterPro" id="IPR007197">
    <property type="entry name" value="rSAM"/>
</dbReference>
<dbReference type="SUPFAM" id="SSF102114">
    <property type="entry name" value="Radical SAM enzymes"/>
    <property type="match status" value="1"/>
</dbReference>
<dbReference type="GO" id="GO:0051536">
    <property type="term" value="F:iron-sulfur cluster binding"/>
    <property type="evidence" value="ECO:0007669"/>
    <property type="project" value="UniProtKB-KW"/>
</dbReference>
<evidence type="ECO:0000259" key="7">
    <source>
        <dbReference type="Pfam" id="PF13186"/>
    </source>
</evidence>
<evidence type="ECO:0000313" key="9">
    <source>
        <dbReference type="Proteomes" id="UP000494245"/>
    </source>
</evidence>
<evidence type="ECO:0000256" key="3">
    <source>
        <dbReference type="ARBA" id="ARBA00022723"/>
    </source>
</evidence>
<proteinExistence type="predicted"/>
<evidence type="ECO:0000259" key="6">
    <source>
        <dbReference type="Pfam" id="PF04055"/>
    </source>
</evidence>
<dbReference type="PANTHER" id="PTHR11228">
    <property type="entry name" value="RADICAL SAM DOMAIN PROTEIN"/>
    <property type="match status" value="1"/>
</dbReference>
<evidence type="ECO:0000256" key="2">
    <source>
        <dbReference type="ARBA" id="ARBA00022691"/>
    </source>
</evidence>
<keyword evidence="4" id="KW-0408">Iron</keyword>
<dbReference type="EMBL" id="BLTE01000001">
    <property type="protein sequence ID" value="GFK92664.1"/>
    <property type="molecule type" value="Genomic_DNA"/>
</dbReference>
<gene>
    <name evidence="8" type="primary">pqqE_1</name>
    <name evidence="8" type="ORF">NNJEOMEG_00489</name>
</gene>
<feature type="domain" description="4Fe4S-binding SPASM" evidence="7">
    <location>
        <begin position="268"/>
        <end position="331"/>
    </location>
</feature>
<name>A0A6V8LLT3_9BACT</name>
<comment type="caution">
    <text evidence="8">The sequence shown here is derived from an EMBL/GenBank/DDBJ whole genome shotgun (WGS) entry which is preliminary data.</text>
</comment>
<dbReference type="RefSeq" id="WP_173080924.1">
    <property type="nucleotide sequence ID" value="NZ_BLTE01000001.1"/>
</dbReference>
<evidence type="ECO:0000256" key="1">
    <source>
        <dbReference type="ARBA" id="ARBA00001966"/>
    </source>
</evidence>